<comment type="caution">
    <text evidence="1">The sequence shown here is derived from an EMBL/GenBank/DDBJ whole genome shotgun (WGS) entry which is preliminary data.</text>
</comment>
<reference evidence="1 2" key="1">
    <citation type="submission" date="2022-04" db="EMBL/GenBank/DDBJ databases">
        <title>Positive selection, recombination, and allopatry shape intraspecific diversity of widespread and dominant cyanobacteria.</title>
        <authorList>
            <person name="Wei J."/>
            <person name="Shu W."/>
            <person name="Hu C."/>
        </authorList>
    </citation>
    <scope>NUCLEOTIDE SEQUENCE [LARGE SCALE GENOMIC DNA]</scope>
    <source>
        <strain evidence="1 2">GB2-A5</strain>
    </source>
</reference>
<proteinExistence type="predicted"/>
<keyword evidence="2" id="KW-1185">Reference proteome</keyword>
<name>A0ABV0JTR9_9CYAN</name>
<dbReference type="EMBL" id="JAMPKK010000036">
    <property type="protein sequence ID" value="MEP0866062.1"/>
    <property type="molecule type" value="Genomic_DNA"/>
</dbReference>
<dbReference type="RefSeq" id="WP_190419559.1">
    <property type="nucleotide sequence ID" value="NZ_JAMPKK010000036.1"/>
</dbReference>
<dbReference type="InterPro" id="IPR036365">
    <property type="entry name" value="PGBD-like_sf"/>
</dbReference>
<dbReference type="SUPFAM" id="SSF47090">
    <property type="entry name" value="PGBD-like"/>
    <property type="match status" value="1"/>
</dbReference>
<dbReference type="Proteomes" id="UP001442494">
    <property type="component" value="Unassembled WGS sequence"/>
</dbReference>
<protein>
    <submittedName>
        <fullName evidence="1">Peptidoglycan-binding protein</fullName>
    </submittedName>
</protein>
<evidence type="ECO:0000313" key="2">
    <source>
        <dbReference type="Proteomes" id="UP001442494"/>
    </source>
</evidence>
<sequence length="319" mass="36035">MRLQTFYNARLNNQSVDYGIEAIASDEELATHIQEVLIWLKFLDPPVDGKFGPISSDALVEFQDVMKTSEPAVAEERGFLGLVTARLLIETPPSVVPKPEVDLTKNNLEARIIRYMLKMNYRVSVGPQRYNIVYVEGMDADGSLSSDAPNHFNDRRMVIEIPNQVPILRQNWEGTTEPGTAYTLNPMKGRAKEFGAARIAFGQYKAWKVGTHWGSGAEPHEALEQVSPVSVYRDKNKDFIRSGDFLDTGMFHINQHWGYDLPRNNIGMAGAGCLVGRTRQGHRDFMALIKQDKRYQLNKGYRFVTTIIPGDDLVRQFPA</sequence>
<gene>
    <name evidence="1" type="ORF">NDI37_16470</name>
</gene>
<evidence type="ECO:0000313" key="1">
    <source>
        <dbReference type="EMBL" id="MEP0866062.1"/>
    </source>
</evidence>
<organism evidence="1 2">
    <name type="scientific">Funiculus sociatus GB2-A5</name>
    <dbReference type="NCBI Taxonomy" id="2933946"/>
    <lineage>
        <taxon>Bacteria</taxon>
        <taxon>Bacillati</taxon>
        <taxon>Cyanobacteriota</taxon>
        <taxon>Cyanophyceae</taxon>
        <taxon>Coleofasciculales</taxon>
        <taxon>Coleofasciculaceae</taxon>
        <taxon>Funiculus</taxon>
    </lineage>
</organism>
<accession>A0ABV0JTR9</accession>